<keyword evidence="3" id="KW-1185">Reference proteome</keyword>
<organism evidence="2 3">
    <name type="scientific">Microbacterium natoriense</name>
    <dbReference type="NCBI Taxonomy" id="284570"/>
    <lineage>
        <taxon>Bacteria</taxon>
        <taxon>Bacillati</taxon>
        <taxon>Actinomycetota</taxon>
        <taxon>Actinomycetes</taxon>
        <taxon>Micrococcales</taxon>
        <taxon>Microbacteriaceae</taxon>
        <taxon>Microbacterium</taxon>
    </lineage>
</organism>
<sequence length="133" mass="14142">MFQKIKKMTAVATVGIVVGGVFPLASQAAYASAAPTAVATEAKMSRGPIMVKQFWSAILRLFITISKHASDRMRQYGISDRLLQQILNEGRVVGQGGGVTKIRFGQWEARVNSSTGNVITVIKNTSGGSSGGR</sequence>
<evidence type="ECO:0000313" key="2">
    <source>
        <dbReference type="EMBL" id="MDQ0647275.1"/>
    </source>
</evidence>
<dbReference type="Proteomes" id="UP001244427">
    <property type="component" value="Unassembled WGS sequence"/>
</dbReference>
<name>A0AAW8EV06_9MICO</name>
<reference evidence="2 3" key="1">
    <citation type="submission" date="2023-07" db="EMBL/GenBank/DDBJ databases">
        <title>Comparative genomics of wheat-associated soil bacteria to identify genetic determinants of phenazine resistance.</title>
        <authorList>
            <person name="Mouncey N."/>
        </authorList>
    </citation>
    <scope>NUCLEOTIDE SEQUENCE [LARGE SCALE GENOMIC DNA]</scope>
    <source>
        <strain evidence="2 3">W4I9-1</strain>
    </source>
</reference>
<accession>A0AAW8EV06</accession>
<gene>
    <name evidence="2" type="ORF">QFZ53_001471</name>
</gene>
<feature type="chain" id="PRO_5043734515" description="PepSY domain-containing protein" evidence="1">
    <location>
        <begin position="34"/>
        <end position="133"/>
    </location>
</feature>
<dbReference type="EMBL" id="JAUSXV010000001">
    <property type="protein sequence ID" value="MDQ0647275.1"/>
    <property type="molecule type" value="Genomic_DNA"/>
</dbReference>
<comment type="caution">
    <text evidence="2">The sequence shown here is derived from an EMBL/GenBank/DDBJ whole genome shotgun (WGS) entry which is preliminary data.</text>
</comment>
<keyword evidence="1" id="KW-0732">Signal</keyword>
<feature type="signal peptide" evidence="1">
    <location>
        <begin position="1"/>
        <end position="33"/>
    </location>
</feature>
<proteinExistence type="predicted"/>
<evidence type="ECO:0000313" key="3">
    <source>
        <dbReference type="Proteomes" id="UP001244427"/>
    </source>
</evidence>
<protein>
    <recommendedName>
        <fullName evidence="4">PepSY domain-containing protein</fullName>
    </recommendedName>
</protein>
<dbReference type="AlphaFoldDB" id="A0AAW8EV06"/>
<dbReference type="RefSeq" id="WP_307295055.1">
    <property type="nucleotide sequence ID" value="NZ_JAUSXV010000001.1"/>
</dbReference>
<evidence type="ECO:0000256" key="1">
    <source>
        <dbReference type="SAM" id="SignalP"/>
    </source>
</evidence>
<evidence type="ECO:0008006" key="4">
    <source>
        <dbReference type="Google" id="ProtNLM"/>
    </source>
</evidence>